<dbReference type="InParanoid" id="V4SPG1"/>
<dbReference type="AlphaFoldDB" id="V4SPG1"/>
<organism evidence="1 2">
    <name type="scientific">Citrus clementina</name>
    <name type="common">Clementine</name>
    <name type="synonym">Citrus deliciosa x Citrus sinensis</name>
    <dbReference type="NCBI Taxonomy" id="85681"/>
    <lineage>
        <taxon>Eukaryota</taxon>
        <taxon>Viridiplantae</taxon>
        <taxon>Streptophyta</taxon>
        <taxon>Embryophyta</taxon>
        <taxon>Tracheophyta</taxon>
        <taxon>Spermatophyta</taxon>
        <taxon>Magnoliopsida</taxon>
        <taxon>eudicotyledons</taxon>
        <taxon>Gunneridae</taxon>
        <taxon>Pentapetalae</taxon>
        <taxon>rosids</taxon>
        <taxon>malvids</taxon>
        <taxon>Sapindales</taxon>
        <taxon>Rutaceae</taxon>
        <taxon>Aurantioideae</taxon>
        <taxon>Citrus</taxon>
    </lineage>
</organism>
<accession>V4SPG1</accession>
<name>V4SPG1_CITCL</name>
<dbReference type="Gramene" id="ESR40775">
    <property type="protein sequence ID" value="ESR40775"/>
    <property type="gene ID" value="CICLE_v10026911mg"/>
</dbReference>
<protein>
    <submittedName>
        <fullName evidence="1">Uncharacterized protein</fullName>
    </submittedName>
</protein>
<gene>
    <name evidence="1" type="ORF">CICLE_v10026911mg</name>
</gene>
<keyword evidence="2" id="KW-1185">Reference proteome</keyword>
<proteinExistence type="predicted"/>
<reference evidence="1 2" key="1">
    <citation type="submission" date="2013-10" db="EMBL/GenBank/DDBJ databases">
        <authorList>
            <consortium name="International Citrus Genome Consortium"/>
            <person name="Jenkins J."/>
            <person name="Schmutz J."/>
            <person name="Prochnik S."/>
            <person name="Rokhsar D."/>
            <person name="Gmitter F."/>
            <person name="Ollitrault P."/>
            <person name="Machado M."/>
            <person name="Talon M."/>
            <person name="Wincker P."/>
            <person name="Jaillon O."/>
            <person name="Morgante M."/>
        </authorList>
    </citation>
    <scope>NUCLEOTIDE SEQUENCE</scope>
    <source>
        <strain evidence="2">cv. Clemenules</strain>
    </source>
</reference>
<dbReference type="EMBL" id="KI536925">
    <property type="protein sequence ID" value="ESR40775.1"/>
    <property type="molecule type" value="Genomic_DNA"/>
</dbReference>
<evidence type="ECO:0000313" key="2">
    <source>
        <dbReference type="Proteomes" id="UP000030687"/>
    </source>
</evidence>
<evidence type="ECO:0000313" key="1">
    <source>
        <dbReference type="EMBL" id="ESR40775.1"/>
    </source>
</evidence>
<dbReference type="Proteomes" id="UP000030687">
    <property type="component" value="Unassembled WGS sequence"/>
</dbReference>
<dbReference type="KEGG" id="cic:CICLE_v10026911mg"/>
<sequence length="66" mass="7925">MKKAYKIIIIIIIIIIHKQTTVTPTYYKEHKGHVARHPSPYLPYPLQYYKGTKHPKHPLHTEMQKY</sequence>